<protein>
    <submittedName>
        <fullName evidence="2">Uncharacterized protein</fullName>
    </submittedName>
</protein>
<sequence>MTAYNDNNQDPKPTATRIDDDSNLEEKDLRRTAFMFGSEEKTGKEPGMEGSPAGGQRFGENSNTPSGDDKNNPSQNAGNNNGYFKRTEPSDEHPEYNNFKDPIQLGQPNFTEASGAVPTGQSDAENTAPAKEGADDDKDADNNRNESQQSYQEGTADGDDNVNIPGPNELPDQQKVGE</sequence>
<evidence type="ECO:0000313" key="3">
    <source>
        <dbReference type="Proteomes" id="UP000618754"/>
    </source>
</evidence>
<feature type="compositionally biased region" description="Basic and acidic residues" evidence="1">
    <location>
        <begin position="85"/>
        <end position="95"/>
    </location>
</feature>
<feature type="region of interest" description="Disordered" evidence="1">
    <location>
        <begin position="1"/>
        <end position="178"/>
    </location>
</feature>
<proteinExistence type="predicted"/>
<feature type="compositionally biased region" description="Basic and acidic residues" evidence="1">
    <location>
        <begin position="38"/>
        <end position="47"/>
    </location>
</feature>
<feature type="compositionally biased region" description="Polar residues" evidence="1">
    <location>
        <begin position="1"/>
        <end position="11"/>
    </location>
</feature>
<dbReference type="EMBL" id="JACWMW010000001">
    <property type="protein sequence ID" value="MBD1384901.1"/>
    <property type="molecule type" value="Genomic_DNA"/>
</dbReference>
<feature type="compositionally biased region" description="Low complexity" evidence="1">
    <location>
        <begin position="72"/>
        <end position="81"/>
    </location>
</feature>
<feature type="compositionally biased region" description="Basic and acidic residues" evidence="1">
    <location>
        <begin position="17"/>
        <end position="31"/>
    </location>
</feature>
<organism evidence="2 3">
    <name type="scientific">Mucilaginibacter rigui</name>
    <dbReference type="NCBI Taxonomy" id="534635"/>
    <lineage>
        <taxon>Bacteria</taxon>
        <taxon>Pseudomonadati</taxon>
        <taxon>Bacteroidota</taxon>
        <taxon>Sphingobacteriia</taxon>
        <taxon>Sphingobacteriales</taxon>
        <taxon>Sphingobacteriaceae</taxon>
        <taxon>Mucilaginibacter</taxon>
    </lineage>
</organism>
<evidence type="ECO:0000256" key="1">
    <source>
        <dbReference type="SAM" id="MobiDB-lite"/>
    </source>
</evidence>
<name>A0ABR7X301_9SPHI</name>
<comment type="caution">
    <text evidence="2">The sequence shown here is derived from an EMBL/GenBank/DDBJ whole genome shotgun (WGS) entry which is preliminary data.</text>
</comment>
<evidence type="ECO:0000313" key="2">
    <source>
        <dbReference type="EMBL" id="MBD1384901.1"/>
    </source>
</evidence>
<reference evidence="2 3" key="1">
    <citation type="submission" date="2020-09" db="EMBL/GenBank/DDBJ databases">
        <title>Novel species of Mucilaginibacter isolated from a glacier on the Tibetan Plateau.</title>
        <authorList>
            <person name="Liu Q."/>
            <person name="Xin Y.-H."/>
        </authorList>
    </citation>
    <scope>NUCLEOTIDE SEQUENCE [LARGE SCALE GENOMIC DNA]</scope>
    <source>
        <strain evidence="2 3">CGMCC 1.13878</strain>
    </source>
</reference>
<keyword evidence="3" id="KW-1185">Reference proteome</keyword>
<accession>A0ABR7X301</accession>
<dbReference type="RefSeq" id="WP_191174742.1">
    <property type="nucleotide sequence ID" value="NZ_JACWMW010000001.1"/>
</dbReference>
<gene>
    <name evidence="2" type="ORF">IDJ75_06395</name>
</gene>
<dbReference type="Proteomes" id="UP000618754">
    <property type="component" value="Unassembled WGS sequence"/>
</dbReference>